<dbReference type="EMBL" id="CARXXK010001443">
    <property type="protein sequence ID" value="CAI6376164.1"/>
    <property type="molecule type" value="Genomic_DNA"/>
</dbReference>
<protein>
    <submittedName>
        <fullName evidence="1">Uncharacterized protein</fullName>
    </submittedName>
</protein>
<proteinExistence type="predicted"/>
<dbReference type="Proteomes" id="UP001160148">
    <property type="component" value="Unassembled WGS sequence"/>
</dbReference>
<gene>
    <name evidence="1" type="ORF">MEUPH1_LOCUS29572</name>
</gene>
<keyword evidence="2" id="KW-1185">Reference proteome</keyword>
<accession>A0AAV0Y8R2</accession>
<comment type="caution">
    <text evidence="1">The sequence shown here is derived from an EMBL/GenBank/DDBJ whole genome shotgun (WGS) entry which is preliminary data.</text>
</comment>
<organism evidence="1 2">
    <name type="scientific">Macrosiphum euphorbiae</name>
    <name type="common">potato aphid</name>
    <dbReference type="NCBI Taxonomy" id="13131"/>
    <lineage>
        <taxon>Eukaryota</taxon>
        <taxon>Metazoa</taxon>
        <taxon>Ecdysozoa</taxon>
        <taxon>Arthropoda</taxon>
        <taxon>Hexapoda</taxon>
        <taxon>Insecta</taxon>
        <taxon>Pterygota</taxon>
        <taxon>Neoptera</taxon>
        <taxon>Paraneoptera</taxon>
        <taxon>Hemiptera</taxon>
        <taxon>Sternorrhyncha</taxon>
        <taxon>Aphidomorpha</taxon>
        <taxon>Aphidoidea</taxon>
        <taxon>Aphididae</taxon>
        <taxon>Macrosiphini</taxon>
        <taxon>Macrosiphum</taxon>
    </lineage>
</organism>
<dbReference type="AlphaFoldDB" id="A0AAV0Y8R2"/>
<reference evidence="1 2" key="1">
    <citation type="submission" date="2023-01" db="EMBL/GenBank/DDBJ databases">
        <authorList>
            <person name="Whitehead M."/>
        </authorList>
    </citation>
    <scope>NUCLEOTIDE SEQUENCE [LARGE SCALE GENOMIC DNA]</scope>
</reference>
<name>A0AAV0Y8R2_9HEMI</name>
<evidence type="ECO:0000313" key="2">
    <source>
        <dbReference type="Proteomes" id="UP001160148"/>
    </source>
</evidence>
<evidence type="ECO:0000313" key="1">
    <source>
        <dbReference type="EMBL" id="CAI6376164.1"/>
    </source>
</evidence>
<sequence>MITSSTVYFHYWFSYETKGNFSFFDCIKYKFFSIISAIDICFKIFHLFNLEYPPEACIAWLFIQKYFYCLNTKFDKSHPMLGRILLDLTKK</sequence>